<dbReference type="GO" id="GO:0040029">
    <property type="term" value="P:epigenetic regulation of gene expression"/>
    <property type="evidence" value="ECO:0007669"/>
    <property type="project" value="TreeGrafter"/>
</dbReference>
<dbReference type="Proteomes" id="UP000196573">
    <property type="component" value="Unassembled WGS sequence"/>
</dbReference>
<proteinExistence type="inferred from homology"/>
<keyword evidence="8" id="KW-1185">Reference proteome</keyword>
<comment type="cofactor">
    <cofactor evidence="1">
        <name>Zn(2+)</name>
        <dbReference type="ChEBI" id="CHEBI:29105"/>
    </cofactor>
</comment>
<protein>
    <submittedName>
        <fullName evidence="7">Acetylpolyamine aminohydrolase</fullName>
    </submittedName>
</protein>
<dbReference type="InterPro" id="IPR023801">
    <property type="entry name" value="His_deacetylse_dom"/>
</dbReference>
<evidence type="ECO:0000256" key="3">
    <source>
        <dbReference type="ARBA" id="ARBA00022723"/>
    </source>
</evidence>
<dbReference type="PANTHER" id="PTHR10625:SF17">
    <property type="entry name" value="HISTONE DEACETYLASE 8"/>
    <property type="match status" value="1"/>
</dbReference>
<dbReference type="OrthoDB" id="9808367at2"/>
<keyword evidence="5" id="KW-0862">Zinc</keyword>
<accession>A0A1X7ARV1</accession>
<reference evidence="7 8" key="1">
    <citation type="submission" date="2017-03" db="EMBL/GenBank/DDBJ databases">
        <authorList>
            <person name="Afonso C.L."/>
            <person name="Miller P.J."/>
            <person name="Scott M.A."/>
            <person name="Spackman E."/>
            <person name="Goraichik I."/>
            <person name="Dimitrov K.M."/>
            <person name="Suarez D.L."/>
            <person name="Swayne D.E."/>
        </authorList>
    </citation>
    <scope>NUCLEOTIDE SEQUENCE [LARGE SCALE GENOMIC DNA]</scope>
    <source>
        <strain evidence="7">SB41UT1</strain>
    </source>
</reference>
<evidence type="ECO:0000256" key="2">
    <source>
        <dbReference type="ARBA" id="ARBA00005947"/>
    </source>
</evidence>
<gene>
    <name evidence="7" type="primary">aphA</name>
    <name evidence="7" type="ORF">EHSB41UT_04645</name>
</gene>
<feature type="domain" description="Histone deacetylase" evidence="6">
    <location>
        <begin position="28"/>
        <end position="338"/>
    </location>
</feature>
<dbReference type="SUPFAM" id="SSF52768">
    <property type="entry name" value="Arginase/deacetylase"/>
    <property type="match status" value="1"/>
</dbReference>
<dbReference type="Gene3D" id="3.40.800.20">
    <property type="entry name" value="Histone deacetylase domain"/>
    <property type="match status" value="1"/>
</dbReference>
<keyword evidence="3" id="KW-0479">Metal-binding</keyword>
<organism evidence="7 8">
    <name type="scientific">Parendozoicomonas haliclonae</name>
    <dbReference type="NCBI Taxonomy" id="1960125"/>
    <lineage>
        <taxon>Bacteria</taxon>
        <taxon>Pseudomonadati</taxon>
        <taxon>Pseudomonadota</taxon>
        <taxon>Gammaproteobacteria</taxon>
        <taxon>Oceanospirillales</taxon>
        <taxon>Endozoicomonadaceae</taxon>
        <taxon>Parendozoicomonas</taxon>
    </lineage>
</organism>
<dbReference type="RefSeq" id="WP_087113270.1">
    <property type="nucleotide sequence ID" value="NZ_CBCSCN010000015.1"/>
</dbReference>
<evidence type="ECO:0000256" key="1">
    <source>
        <dbReference type="ARBA" id="ARBA00001947"/>
    </source>
</evidence>
<dbReference type="GO" id="GO:0004407">
    <property type="term" value="F:histone deacetylase activity"/>
    <property type="evidence" value="ECO:0007669"/>
    <property type="project" value="TreeGrafter"/>
</dbReference>
<dbReference type="Pfam" id="PF00850">
    <property type="entry name" value="Hist_deacetyl"/>
    <property type="match status" value="1"/>
</dbReference>
<dbReference type="AlphaFoldDB" id="A0A1X7ARV1"/>
<evidence type="ECO:0000256" key="4">
    <source>
        <dbReference type="ARBA" id="ARBA00022801"/>
    </source>
</evidence>
<dbReference type="CDD" id="cd10001">
    <property type="entry name" value="HDAC_classII_APAH"/>
    <property type="match status" value="1"/>
</dbReference>
<keyword evidence="4 7" id="KW-0378">Hydrolase</keyword>
<dbReference type="PRINTS" id="PR01270">
    <property type="entry name" value="HDASUPER"/>
</dbReference>
<sequence>MITFYSERQLEHCGVTEVLSGEVVSSFECPERVDQVLNRLRERSLGDILAPESFSLDTACRVHTPDYVEFLQTVWPRWHQMYPDTTQAIPYCFAVRGLAPRCPDHVEGQLGYYSLDMTASIVPGTWNAIKAAMDCALAGQQHIAGGARSVFSLCRPPGHHATADQMGGYCYLNNAAIAAQAYLDSGCKKIAILDVDYHHGNGTQSIFYDRDDVLFLSLHADPAQDYPHYWGYADETGVGPGEGFNLNLPLPINRTDWSLYRQALDKALAAIQSYGAEVVIVSLGLDTFEQDPISFFKLKSDNYLELGQLIAGLNLPTQFVFEGGYATGALGLNTVNVLEGFSGR</sequence>
<evidence type="ECO:0000313" key="7">
    <source>
        <dbReference type="EMBL" id="SMA50828.1"/>
    </source>
</evidence>
<dbReference type="InterPro" id="IPR023696">
    <property type="entry name" value="Ureohydrolase_dom_sf"/>
</dbReference>
<comment type="similarity">
    <text evidence="2">Belongs to the histone deacetylase family.</text>
</comment>
<name>A0A1X7ARV1_9GAMM</name>
<dbReference type="EMBL" id="FWPT01000017">
    <property type="protein sequence ID" value="SMA50828.1"/>
    <property type="molecule type" value="Genomic_DNA"/>
</dbReference>
<dbReference type="InterPro" id="IPR037138">
    <property type="entry name" value="His_deacetylse_dom_sf"/>
</dbReference>
<dbReference type="GO" id="GO:0016787">
    <property type="term" value="F:hydrolase activity"/>
    <property type="evidence" value="ECO:0007669"/>
    <property type="project" value="UniProtKB-KW"/>
</dbReference>
<dbReference type="PANTHER" id="PTHR10625">
    <property type="entry name" value="HISTONE DEACETYLASE HDAC1-RELATED"/>
    <property type="match status" value="1"/>
</dbReference>
<dbReference type="GO" id="GO:0046872">
    <property type="term" value="F:metal ion binding"/>
    <property type="evidence" value="ECO:0007669"/>
    <property type="project" value="UniProtKB-KW"/>
</dbReference>
<dbReference type="InterPro" id="IPR000286">
    <property type="entry name" value="HDACs"/>
</dbReference>
<evidence type="ECO:0000313" key="8">
    <source>
        <dbReference type="Proteomes" id="UP000196573"/>
    </source>
</evidence>
<evidence type="ECO:0000259" key="6">
    <source>
        <dbReference type="Pfam" id="PF00850"/>
    </source>
</evidence>
<evidence type="ECO:0000256" key="5">
    <source>
        <dbReference type="ARBA" id="ARBA00022833"/>
    </source>
</evidence>